<dbReference type="CDD" id="cd03801">
    <property type="entry name" value="GT4_PimA-like"/>
    <property type="match status" value="1"/>
</dbReference>
<evidence type="ECO:0000313" key="3">
    <source>
        <dbReference type="Proteomes" id="UP001336835"/>
    </source>
</evidence>
<accession>A0ABU7I692</accession>
<dbReference type="PANTHER" id="PTHR46401:SF2">
    <property type="entry name" value="GLYCOSYLTRANSFERASE WBBK-RELATED"/>
    <property type="match status" value="1"/>
</dbReference>
<dbReference type="GO" id="GO:0016757">
    <property type="term" value="F:glycosyltransferase activity"/>
    <property type="evidence" value="ECO:0007669"/>
    <property type="project" value="UniProtKB-KW"/>
</dbReference>
<keyword evidence="1 2" id="KW-0808">Transferase</keyword>
<name>A0ABU7I692_9SPHI</name>
<organism evidence="2 3">
    <name type="scientific">Pedobacter albus</name>
    <dbReference type="NCBI Taxonomy" id="3113905"/>
    <lineage>
        <taxon>Bacteria</taxon>
        <taxon>Pseudomonadati</taxon>
        <taxon>Bacteroidota</taxon>
        <taxon>Sphingobacteriia</taxon>
        <taxon>Sphingobacteriales</taxon>
        <taxon>Sphingobacteriaceae</taxon>
        <taxon>Pedobacter</taxon>
    </lineage>
</organism>
<dbReference type="Gene3D" id="3.40.50.2000">
    <property type="entry name" value="Glycogen Phosphorylase B"/>
    <property type="match status" value="1"/>
</dbReference>
<dbReference type="EMBL" id="JAZDQT010000001">
    <property type="protein sequence ID" value="MEE1944985.1"/>
    <property type="molecule type" value="Genomic_DNA"/>
</dbReference>
<reference evidence="2 3" key="1">
    <citation type="submission" date="2024-01" db="EMBL/GenBank/DDBJ databases">
        <title>Pedobacter sp. nov., isolated from fresh soil.</title>
        <authorList>
            <person name="Le N.T.T."/>
        </authorList>
    </citation>
    <scope>NUCLEOTIDE SEQUENCE [LARGE SCALE GENOMIC DNA]</scope>
    <source>
        <strain evidence="2 3">KR3-3</strain>
    </source>
</reference>
<dbReference type="PANTHER" id="PTHR46401">
    <property type="entry name" value="GLYCOSYLTRANSFERASE WBBK-RELATED"/>
    <property type="match status" value="1"/>
</dbReference>
<comment type="caution">
    <text evidence="2">The sequence shown here is derived from an EMBL/GenBank/DDBJ whole genome shotgun (WGS) entry which is preliminary data.</text>
</comment>
<keyword evidence="3" id="KW-1185">Reference proteome</keyword>
<dbReference type="Pfam" id="PF13692">
    <property type="entry name" value="Glyco_trans_1_4"/>
    <property type="match status" value="1"/>
</dbReference>
<evidence type="ECO:0000256" key="1">
    <source>
        <dbReference type="ARBA" id="ARBA00022679"/>
    </source>
</evidence>
<evidence type="ECO:0000313" key="2">
    <source>
        <dbReference type="EMBL" id="MEE1944985.1"/>
    </source>
</evidence>
<proteinExistence type="predicted"/>
<dbReference type="Proteomes" id="UP001336835">
    <property type="component" value="Unassembled WGS sequence"/>
</dbReference>
<sequence length="412" mass="47080">MKNQKLLIIGLVWPEPTSSAAGTRMLQLINLFLDQGFQITFASAATKSEFSFDLPSIGVIEQEIKLNDSGFDSLVSALNPAIVMFDRFMTEEQYGWRIQQQCPEALLILDTEDLHFLRIARQEASKKGREFTNGDLFSDHAKREIASILRCDLSLLISEAEQQLLGQQFHIHPSLIYYLPFLEEEISAAKIAHWRGFDERNDFVFIGNFLHEPNWNAVQVLKTTIWPLLRKALPKANLHIYGAYPSQKVLQLHNPKENFYIKGRAKNAQETISNYKILLAPLQFGAGVKGKLIDAMQSGTPSVTTTIGAEAIKGDRNWNGFIEDDPAQFVEKAIHLYQNKELWENMQQNGVSIINQRYSKARFGQALIKQLNELMANLTEHRQQNFFGQLLRHHTAQSTKYMSLWIEEKNKG</sequence>
<gene>
    <name evidence="2" type="ORF">VRU48_07700</name>
</gene>
<dbReference type="EC" id="2.4.-.-" evidence="2"/>
<dbReference type="SUPFAM" id="SSF53756">
    <property type="entry name" value="UDP-Glycosyltransferase/glycogen phosphorylase"/>
    <property type="match status" value="1"/>
</dbReference>
<keyword evidence="2" id="KW-0328">Glycosyltransferase</keyword>
<protein>
    <submittedName>
        <fullName evidence="2">Glycosyltransferase family 4 protein</fullName>
        <ecNumber evidence="2">2.4.-.-</ecNumber>
    </submittedName>
</protein>
<dbReference type="RefSeq" id="WP_330107339.1">
    <property type="nucleotide sequence ID" value="NZ_JAZDQT010000001.1"/>
</dbReference>